<feature type="region of interest" description="Disordered" evidence="1">
    <location>
        <begin position="1"/>
        <end position="40"/>
    </location>
</feature>
<gene>
    <name evidence="2" type="ORF">AB0D95_23605</name>
</gene>
<dbReference type="Proteomes" id="UP001551584">
    <property type="component" value="Unassembled WGS sequence"/>
</dbReference>
<comment type="caution">
    <text evidence="2">The sequence shown here is derived from an EMBL/GenBank/DDBJ whole genome shotgun (WGS) entry which is preliminary data.</text>
</comment>
<reference evidence="2 3" key="1">
    <citation type="submission" date="2024-06" db="EMBL/GenBank/DDBJ databases">
        <title>The Natural Products Discovery Center: Release of the First 8490 Sequenced Strains for Exploring Actinobacteria Biosynthetic Diversity.</title>
        <authorList>
            <person name="Kalkreuter E."/>
            <person name="Kautsar S.A."/>
            <person name="Yang D."/>
            <person name="Bader C.D."/>
            <person name="Teijaro C.N."/>
            <person name="Fluegel L."/>
            <person name="Davis C.M."/>
            <person name="Simpson J.R."/>
            <person name="Lauterbach L."/>
            <person name="Steele A.D."/>
            <person name="Gui C."/>
            <person name="Meng S."/>
            <person name="Li G."/>
            <person name="Viehrig K."/>
            <person name="Ye F."/>
            <person name="Su P."/>
            <person name="Kiefer A.F."/>
            <person name="Nichols A."/>
            <person name="Cepeda A.J."/>
            <person name="Yan W."/>
            <person name="Fan B."/>
            <person name="Jiang Y."/>
            <person name="Adhikari A."/>
            <person name="Zheng C.-J."/>
            <person name="Schuster L."/>
            <person name="Cowan T.M."/>
            <person name="Smanski M.J."/>
            <person name="Chevrette M.G."/>
            <person name="De Carvalho L.P.S."/>
            <person name="Shen B."/>
        </authorList>
    </citation>
    <scope>NUCLEOTIDE SEQUENCE [LARGE SCALE GENOMIC DNA]</scope>
    <source>
        <strain evidence="2 3">NPDC048117</strain>
    </source>
</reference>
<dbReference type="RefSeq" id="WP_166028571.1">
    <property type="nucleotide sequence ID" value="NZ_JBEZNA010000068.1"/>
</dbReference>
<proteinExistence type="predicted"/>
<accession>A0ABV3EVI7</accession>
<protein>
    <recommendedName>
        <fullName evidence="4">Transposase</fullName>
    </recommendedName>
</protein>
<evidence type="ECO:0000256" key="1">
    <source>
        <dbReference type="SAM" id="MobiDB-lite"/>
    </source>
</evidence>
<name>A0ABV3EVI7_9ACTN</name>
<organism evidence="2 3">
    <name type="scientific">Streptomyces chilikensis</name>
    <dbReference type="NCBI Taxonomy" id="1194079"/>
    <lineage>
        <taxon>Bacteria</taxon>
        <taxon>Bacillati</taxon>
        <taxon>Actinomycetota</taxon>
        <taxon>Actinomycetes</taxon>
        <taxon>Kitasatosporales</taxon>
        <taxon>Streptomycetaceae</taxon>
        <taxon>Streptomyces</taxon>
    </lineage>
</organism>
<evidence type="ECO:0008006" key="4">
    <source>
        <dbReference type="Google" id="ProtNLM"/>
    </source>
</evidence>
<evidence type="ECO:0000313" key="3">
    <source>
        <dbReference type="Proteomes" id="UP001551584"/>
    </source>
</evidence>
<feature type="compositionally biased region" description="Basic and acidic residues" evidence="1">
    <location>
        <begin position="1"/>
        <end position="16"/>
    </location>
</feature>
<evidence type="ECO:0000313" key="2">
    <source>
        <dbReference type="EMBL" id="MEU9580210.1"/>
    </source>
</evidence>
<dbReference type="EMBL" id="JBEZNA010000068">
    <property type="protein sequence ID" value="MEU9580210.1"/>
    <property type="molecule type" value="Genomic_DNA"/>
</dbReference>
<sequence>MTMDKDEFPVLGHDEAGEADGATGPGPHRREPGPRGARVRLPGFVAGDEEVGLGDVVKRMTSAAGIPPCGGCGRRAAALNRWVAFSGRHGRG</sequence>
<keyword evidence="3" id="KW-1185">Reference proteome</keyword>